<gene>
    <name evidence="1" type="ORF">SDC9_157780</name>
</gene>
<protein>
    <submittedName>
        <fullName evidence="1">Uncharacterized protein</fullName>
    </submittedName>
</protein>
<comment type="caution">
    <text evidence="1">The sequence shown here is derived from an EMBL/GenBank/DDBJ whole genome shotgun (WGS) entry which is preliminary data.</text>
</comment>
<dbReference type="EMBL" id="VSSQ01056645">
    <property type="protein sequence ID" value="MPN10485.1"/>
    <property type="molecule type" value="Genomic_DNA"/>
</dbReference>
<name>A0A645F7Z3_9ZZZZ</name>
<dbReference type="AlphaFoldDB" id="A0A645F7Z3"/>
<organism evidence="1">
    <name type="scientific">bioreactor metagenome</name>
    <dbReference type="NCBI Taxonomy" id="1076179"/>
    <lineage>
        <taxon>unclassified sequences</taxon>
        <taxon>metagenomes</taxon>
        <taxon>ecological metagenomes</taxon>
    </lineage>
</organism>
<reference evidence="1" key="1">
    <citation type="submission" date="2019-08" db="EMBL/GenBank/DDBJ databases">
        <authorList>
            <person name="Kucharzyk K."/>
            <person name="Murdoch R.W."/>
            <person name="Higgins S."/>
            <person name="Loffler F."/>
        </authorList>
    </citation>
    <scope>NUCLEOTIDE SEQUENCE</scope>
</reference>
<accession>A0A645F7Z3</accession>
<sequence>MLLVTRNKFTHKNHLLLLLSEGDIKIACMYERVNINCAEVNSTRQMGSGIYFFISVVRENV</sequence>
<proteinExistence type="predicted"/>
<evidence type="ECO:0000313" key="1">
    <source>
        <dbReference type="EMBL" id="MPN10485.1"/>
    </source>
</evidence>